<reference evidence="2 3" key="1">
    <citation type="journal article" date="2020" name="IScience">
        <title>Genome Sequencing of the Endangered Kingdonia uniflora (Circaeasteraceae, Ranunculales) Reveals Potential Mechanisms of Evolutionary Specialization.</title>
        <authorList>
            <person name="Sun Y."/>
            <person name="Deng T."/>
            <person name="Zhang A."/>
            <person name="Moore M.J."/>
            <person name="Landis J.B."/>
            <person name="Lin N."/>
            <person name="Zhang H."/>
            <person name="Zhang X."/>
            <person name="Huang J."/>
            <person name="Zhang X."/>
            <person name="Sun H."/>
            <person name="Wang H."/>
        </authorList>
    </citation>
    <scope>NUCLEOTIDE SEQUENCE [LARGE SCALE GENOMIC DNA]</scope>
    <source>
        <strain evidence="2">TB1705</strain>
        <tissue evidence="2">Leaf</tissue>
    </source>
</reference>
<evidence type="ECO:0000313" key="2">
    <source>
        <dbReference type="EMBL" id="KAF6171969.1"/>
    </source>
</evidence>
<proteinExistence type="predicted"/>
<evidence type="ECO:0000313" key="3">
    <source>
        <dbReference type="Proteomes" id="UP000541444"/>
    </source>
</evidence>
<dbReference type="EMBL" id="JACGCM010000445">
    <property type="protein sequence ID" value="KAF6171969.1"/>
    <property type="molecule type" value="Genomic_DNA"/>
</dbReference>
<dbReference type="AlphaFoldDB" id="A0A7J7NXS4"/>
<keyword evidence="3" id="KW-1185">Reference proteome</keyword>
<feature type="region of interest" description="Disordered" evidence="1">
    <location>
        <begin position="1"/>
        <end position="26"/>
    </location>
</feature>
<protein>
    <submittedName>
        <fullName evidence="2">Uncharacterized protein</fullName>
    </submittedName>
</protein>
<sequence>NTYIRFKLGGNPKGSKPPPTSTTNILSLRVTRSYRDHTISPLPLQIIPSKKP</sequence>
<name>A0A7J7NXS4_9MAGN</name>
<dbReference type="Proteomes" id="UP000541444">
    <property type="component" value="Unassembled WGS sequence"/>
</dbReference>
<organism evidence="2 3">
    <name type="scientific">Kingdonia uniflora</name>
    <dbReference type="NCBI Taxonomy" id="39325"/>
    <lineage>
        <taxon>Eukaryota</taxon>
        <taxon>Viridiplantae</taxon>
        <taxon>Streptophyta</taxon>
        <taxon>Embryophyta</taxon>
        <taxon>Tracheophyta</taxon>
        <taxon>Spermatophyta</taxon>
        <taxon>Magnoliopsida</taxon>
        <taxon>Ranunculales</taxon>
        <taxon>Circaeasteraceae</taxon>
        <taxon>Kingdonia</taxon>
    </lineage>
</organism>
<accession>A0A7J7NXS4</accession>
<evidence type="ECO:0000256" key="1">
    <source>
        <dbReference type="SAM" id="MobiDB-lite"/>
    </source>
</evidence>
<comment type="caution">
    <text evidence="2">The sequence shown here is derived from an EMBL/GenBank/DDBJ whole genome shotgun (WGS) entry which is preliminary data.</text>
</comment>
<feature type="non-terminal residue" evidence="2">
    <location>
        <position position="52"/>
    </location>
</feature>
<gene>
    <name evidence="2" type="ORF">GIB67_029387</name>
</gene>